<dbReference type="EMBL" id="BNBI01000023">
    <property type="protein sequence ID" value="GHF33350.1"/>
    <property type="molecule type" value="Genomic_DNA"/>
</dbReference>
<evidence type="ECO:0000313" key="2">
    <source>
        <dbReference type="EMBL" id="GHF33350.1"/>
    </source>
</evidence>
<reference evidence="2" key="1">
    <citation type="journal article" date="2014" name="Int. J. Syst. Evol. Microbiol.">
        <title>Complete genome sequence of Corynebacterium casei LMG S-19264T (=DSM 44701T), isolated from a smear-ripened cheese.</title>
        <authorList>
            <consortium name="US DOE Joint Genome Institute (JGI-PGF)"/>
            <person name="Walter F."/>
            <person name="Albersmeier A."/>
            <person name="Kalinowski J."/>
            <person name="Ruckert C."/>
        </authorList>
    </citation>
    <scope>NUCLEOTIDE SEQUENCE</scope>
    <source>
        <strain evidence="2">JCM 4477</strain>
    </source>
</reference>
<dbReference type="InterPro" id="IPR036291">
    <property type="entry name" value="NAD(P)-bd_dom_sf"/>
</dbReference>
<feature type="domain" description="Thioester reductase (TE)" evidence="1">
    <location>
        <begin position="5"/>
        <end position="267"/>
    </location>
</feature>
<accession>A0A919B0K0</accession>
<dbReference type="Proteomes" id="UP000630718">
    <property type="component" value="Unassembled WGS sequence"/>
</dbReference>
<dbReference type="PANTHER" id="PTHR43245">
    <property type="entry name" value="BIFUNCTIONAL POLYMYXIN RESISTANCE PROTEIN ARNA"/>
    <property type="match status" value="1"/>
</dbReference>
<organism evidence="2 3">
    <name type="scientific">Streptomyces fumanus</name>
    <dbReference type="NCBI Taxonomy" id="67302"/>
    <lineage>
        <taxon>Bacteria</taxon>
        <taxon>Bacillati</taxon>
        <taxon>Actinomycetota</taxon>
        <taxon>Actinomycetes</taxon>
        <taxon>Kitasatosporales</taxon>
        <taxon>Streptomycetaceae</taxon>
        <taxon>Streptomyces</taxon>
    </lineage>
</organism>
<reference evidence="2" key="2">
    <citation type="submission" date="2020-09" db="EMBL/GenBank/DDBJ databases">
        <authorList>
            <person name="Sun Q."/>
            <person name="Ohkuma M."/>
        </authorList>
    </citation>
    <scope>NUCLEOTIDE SEQUENCE</scope>
    <source>
        <strain evidence="2">JCM 4477</strain>
    </source>
</reference>
<protein>
    <recommendedName>
        <fullName evidence="1">Thioester reductase (TE) domain-containing protein</fullName>
    </recommendedName>
</protein>
<sequence length="379" mass="41294">MSILITGATGFLGSRILCELLTDASDEPITVLGRGTPQTLRARVEAALTWLSDATPPDGAFDRLRFISGDISQPGLGLTSEDRAQVLDGLRQVWHSAALLTLGDDPAPLHRTNVLGTCNVLDLLEAAPTAHLLYVSTAYVAGRRSNGHVLENDLSEDSGFMCHYEESKYTTERLLHAWAARKGREVTVLRPSLLITDRPIPAGLPAQPVNVLTQLIDQLANGWTARVHGVKEFLKGGLRGDRVHIRLEADPEGTLNLLQVEYAARAMVRAAATPPDGPGRVRTLHVTHPQETRFQTALDALSTRYPGSSVRVCARLTNPTRQERSLAAEAWRMPGLNMLRRTYDRTNLLKAVGDLPDPEPIDHAYLVRALGAAKALQSA</sequence>
<gene>
    <name evidence="2" type="ORF">GCM10018772_68720</name>
</gene>
<dbReference type="SUPFAM" id="SSF51735">
    <property type="entry name" value="NAD(P)-binding Rossmann-fold domains"/>
    <property type="match status" value="1"/>
</dbReference>
<dbReference type="Gene3D" id="3.40.50.720">
    <property type="entry name" value="NAD(P)-binding Rossmann-like Domain"/>
    <property type="match status" value="1"/>
</dbReference>
<dbReference type="RefSeq" id="WP_190208406.1">
    <property type="nucleotide sequence ID" value="NZ_BNBI01000023.1"/>
</dbReference>
<evidence type="ECO:0000259" key="1">
    <source>
        <dbReference type="Pfam" id="PF07993"/>
    </source>
</evidence>
<comment type="caution">
    <text evidence="2">The sequence shown here is derived from an EMBL/GenBank/DDBJ whole genome shotgun (WGS) entry which is preliminary data.</text>
</comment>
<dbReference type="Pfam" id="PF07993">
    <property type="entry name" value="NAD_binding_4"/>
    <property type="match status" value="1"/>
</dbReference>
<dbReference type="InterPro" id="IPR013120">
    <property type="entry name" value="FAR_NAD-bd"/>
</dbReference>
<keyword evidence="3" id="KW-1185">Reference proteome</keyword>
<name>A0A919B0K0_9ACTN</name>
<dbReference type="PANTHER" id="PTHR43245:SF51">
    <property type="entry name" value="SHORT CHAIN DEHYDROGENASE_REDUCTASE FAMILY 42E, MEMBER 2"/>
    <property type="match status" value="1"/>
</dbReference>
<dbReference type="AlphaFoldDB" id="A0A919B0K0"/>
<dbReference type="InterPro" id="IPR050177">
    <property type="entry name" value="Lipid_A_modif_metabolic_enz"/>
</dbReference>
<proteinExistence type="predicted"/>
<evidence type="ECO:0000313" key="3">
    <source>
        <dbReference type="Proteomes" id="UP000630718"/>
    </source>
</evidence>